<keyword evidence="8" id="KW-0067">ATP-binding</keyword>
<evidence type="ECO:0000256" key="8">
    <source>
        <dbReference type="ARBA" id="ARBA00022840"/>
    </source>
</evidence>
<dbReference type="NCBIfam" id="TIGR00150">
    <property type="entry name" value="T6A_YjeE"/>
    <property type="match status" value="1"/>
</dbReference>
<keyword evidence="6" id="KW-0479">Metal-binding</keyword>
<organism evidence="11 12">
    <name type="scientific">Phormidesmis priestleyi Ana</name>
    <dbReference type="NCBI Taxonomy" id="1666911"/>
    <lineage>
        <taxon>Bacteria</taxon>
        <taxon>Bacillati</taxon>
        <taxon>Cyanobacteriota</taxon>
        <taxon>Cyanophyceae</taxon>
        <taxon>Leptolyngbyales</taxon>
        <taxon>Leptolyngbyaceae</taxon>
        <taxon>Phormidesmis</taxon>
    </lineage>
</organism>
<gene>
    <name evidence="11" type="primary">yjeE</name>
    <name evidence="11" type="ORF">HLUCCA11_08060</name>
</gene>
<comment type="caution">
    <text evidence="11">The sequence shown here is derived from an EMBL/GenBank/DDBJ whole genome shotgun (WGS) entry which is preliminary data.</text>
</comment>
<evidence type="ECO:0000256" key="3">
    <source>
        <dbReference type="ARBA" id="ARBA00019010"/>
    </source>
</evidence>
<dbReference type="PATRIC" id="fig|1666911.3.peg.3926"/>
<dbReference type="GO" id="GO:0005524">
    <property type="term" value="F:ATP binding"/>
    <property type="evidence" value="ECO:0007669"/>
    <property type="project" value="UniProtKB-KW"/>
</dbReference>
<dbReference type="PANTHER" id="PTHR33540">
    <property type="entry name" value="TRNA THREONYLCARBAMOYLADENOSINE BIOSYNTHESIS PROTEIN TSAE"/>
    <property type="match status" value="1"/>
</dbReference>
<dbReference type="PANTHER" id="PTHR33540:SF2">
    <property type="entry name" value="TRNA THREONYLCARBAMOYLADENOSINE BIOSYNTHESIS PROTEIN TSAE"/>
    <property type="match status" value="1"/>
</dbReference>
<dbReference type="Gene3D" id="3.40.50.300">
    <property type="entry name" value="P-loop containing nucleotide triphosphate hydrolases"/>
    <property type="match status" value="1"/>
</dbReference>
<keyword evidence="7" id="KW-0547">Nucleotide-binding</keyword>
<evidence type="ECO:0000256" key="9">
    <source>
        <dbReference type="ARBA" id="ARBA00022842"/>
    </source>
</evidence>
<evidence type="ECO:0000256" key="7">
    <source>
        <dbReference type="ARBA" id="ARBA00022741"/>
    </source>
</evidence>
<accession>A0A0P7ZZX0</accession>
<dbReference type="STRING" id="1666911.HLUCCA11_08060"/>
<dbReference type="InterPro" id="IPR027417">
    <property type="entry name" value="P-loop_NTPase"/>
</dbReference>
<dbReference type="GO" id="GO:0005737">
    <property type="term" value="C:cytoplasm"/>
    <property type="evidence" value="ECO:0007669"/>
    <property type="project" value="UniProtKB-SubCell"/>
</dbReference>
<evidence type="ECO:0000256" key="6">
    <source>
        <dbReference type="ARBA" id="ARBA00022723"/>
    </source>
</evidence>
<proteinExistence type="inferred from homology"/>
<dbReference type="Pfam" id="PF02367">
    <property type="entry name" value="TsaE"/>
    <property type="match status" value="1"/>
</dbReference>
<protein>
    <recommendedName>
        <fullName evidence="3">tRNA threonylcarbamoyladenosine biosynthesis protein TsaE</fullName>
    </recommendedName>
    <alternativeName>
        <fullName evidence="10">t(6)A37 threonylcarbamoyladenosine biosynthesis protein TsaE</fullName>
    </alternativeName>
</protein>
<keyword evidence="4" id="KW-0963">Cytoplasm</keyword>
<evidence type="ECO:0000256" key="5">
    <source>
        <dbReference type="ARBA" id="ARBA00022694"/>
    </source>
</evidence>
<sequence>MVINLPNAQATQALGQAFGEQLPAGSLLLLKGNLGSGKTTLIQGLGRGLGLAEIDSPTFTLINEYTRGRLPLYHIDLYRLSPAEADALFLETYWDGVEVEPGIVAIEWSERLTHVPPDAIELSLSYLPEGRQAELVVPRSLTLDLTSLLTSLLGPKGLHAE</sequence>
<evidence type="ECO:0000256" key="1">
    <source>
        <dbReference type="ARBA" id="ARBA00004496"/>
    </source>
</evidence>
<dbReference type="SUPFAM" id="SSF52540">
    <property type="entry name" value="P-loop containing nucleoside triphosphate hydrolases"/>
    <property type="match status" value="1"/>
</dbReference>
<dbReference type="AlphaFoldDB" id="A0A0P7ZZX0"/>
<keyword evidence="5" id="KW-0819">tRNA processing</keyword>
<comment type="subcellular location">
    <subcellularLocation>
        <location evidence="1">Cytoplasm</location>
    </subcellularLocation>
</comment>
<dbReference type="EMBL" id="LJZR01000008">
    <property type="protein sequence ID" value="KPQ36158.1"/>
    <property type="molecule type" value="Genomic_DNA"/>
</dbReference>
<evidence type="ECO:0000313" key="12">
    <source>
        <dbReference type="Proteomes" id="UP000050465"/>
    </source>
</evidence>
<dbReference type="InterPro" id="IPR003442">
    <property type="entry name" value="T6A_TsaE"/>
</dbReference>
<dbReference type="GO" id="GO:0002949">
    <property type="term" value="P:tRNA threonylcarbamoyladenosine modification"/>
    <property type="evidence" value="ECO:0007669"/>
    <property type="project" value="InterPro"/>
</dbReference>
<dbReference type="GO" id="GO:0046872">
    <property type="term" value="F:metal ion binding"/>
    <property type="evidence" value="ECO:0007669"/>
    <property type="project" value="UniProtKB-KW"/>
</dbReference>
<evidence type="ECO:0000313" key="11">
    <source>
        <dbReference type="EMBL" id="KPQ36158.1"/>
    </source>
</evidence>
<name>A0A0P7ZZX0_9CYAN</name>
<evidence type="ECO:0000256" key="4">
    <source>
        <dbReference type="ARBA" id="ARBA00022490"/>
    </source>
</evidence>
<dbReference type="Proteomes" id="UP000050465">
    <property type="component" value="Unassembled WGS sequence"/>
</dbReference>
<comment type="similarity">
    <text evidence="2">Belongs to the TsaE family.</text>
</comment>
<evidence type="ECO:0000256" key="10">
    <source>
        <dbReference type="ARBA" id="ARBA00032441"/>
    </source>
</evidence>
<reference evidence="11 12" key="1">
    <citation type="submission" date="2015-09" db="EMBL/GenBank/DDBJ databases">
        <title>Identification and resolution of microdiversity through metagenomic sequencing of parallel consortia.</title>
        <authorList>
            <person name="Nelson W.C."/>
            <person name="Romine M.F."/>
            <person name="Lindemann S.R."/>
        </authorList>
    </citation>
    <scope>NUCLEOTIDE SEQUENCE [LARGE SCALE GENOMIC DNA]</scope>
    <source>
        <strain evidence="11">Ana</strain>
    </source>
</reference>
<evidence type="ECO:0000256" key="2">
    <source>
        <dbReference type="ARBA" id="ARBA00007599"/>
    </source>
</evidence>
<keyword evidence="9" id="KW-0460">Magnesium</keyword>